<keyword evidence="1" id="KW-0812">Transmembrane</keyword>
<sequence length="176" mass="19201">MMTVRQMLDAHRRVVIISAVICVSVLMIVLVLASIPSVLQIVSGGAYYSTNELPVNQSAAFDPPQTANLSQSQSPEDARFTVTVENQTQYTVSRQDAVGNPSHVLRPTDAQVVGTTLVIREESVITDSDPDPDTLSPSVVSTGSYTEQWTITVPIDRVAVYHPYQDHPYVKSVNSN</sequence>
<protein>
    <submittedName>
        <fullName evidence="2">Uncharacterized protein</fullName>
    </submittedName>
</protein>
<dbReference type="Proteomes" id="UP000030710">
    <property type="component" value="Unassembled WGS sequence"/>
</dbReference>
<gene>
    <name evidence="2" type="ORF">J07HQW2_03450</name>
</gene>
<evidence type="ECO:0000256" key="1">
    <source>
        <dbReference type="SAM" id="Phobius"/>
    </source>
</evidence>
<accession>U1N278</accession>
<reference evidence="2 3" key="1">
    <citation type="journal article" date="2013" name="PLoS ONE">
        <title>Assembly-driven community genomics of a hypersaline microbial ecosystem.</title>
        <authorList>
            <person name="Podell S."/>
            <person name="Ugalde J.A."/>
            <person name="Narasingarao P."/>
            <person name="Banfield J.F."/>
            <person name="Heidelberg K.B."/>
            <person name="Allen E.E."/>
        </authorList>
    </citation>
    <scope>NUCLEOTIDE SEQUENCE [LARGE SCALE GENOMIC DNA]</scope>
    <source>
        <strain evidence="3">J07HQW2</strain>
    </source>
</reference>
<name>U1N278_9EURY</name>
<proteinExistence type="predicted"/>
<evidence type="ECO:0000313" key="2">
    <source>
        <dbReference type="EMBL" id="ERG96964.1"/>
    </source>
</evidence>
<dbReference type="EMBL" id="KE356561">
    <property type="protein sequence ID" value="ERG96964.1"/>
    <property type="molecule type" value="Genomic_DNA"/>
</dbReference>
<dbReference type="HOGENOM" id="CLU_1544185_0_0_2"/>
<feature type="transmembrane region" description="Helical" evidence="1">
    <location>
        <begin position="12"/>
        <end position="33"/>
    </location>
</feature>
<keyword evidence="1" id="KW-1133">Transmembrane helix</keyword>
<organism evidence="2 3">
    <name type="scientific">Haloquadratum walsbyi J07HQW2</name>
    <dbReference type="NCBI Taxonomy" id="1238425"/>
    <lineage>
        <taxon>Archaea</taxon>
        <taxon>Methanobacteriati</taxon>
        <taxon>Methanobacteriota</taxon>
        <taxon>Stenosarchaea group</taxon>
        <taxon>Halobacteria</taxon>
        <taxon>Halobacteriales</taxon>
        <taxon>Haloferacaceae</taxon>
        <taxon>Haloquadratum</taxon>
    </lineage>
</organism>
<keyword evidence="1" id="KW-0472">Membrane</keyword>
<dbReference type="AlphaFoldDB" id="U1N278"/>
<evidence type="ECO:0000313" key="3">
    <source>
        <dbReference type="Proteomes" id="UP000030710"/>
    </source>
</evidence>